<feature type="chain" id="PRO_5013213414" evidence="1">
    <location>
        <begin position="20"/>
        <end position="591"/>
    </location>
</feature>
<sequence length="591" mass="68884">MNKKLSIIFLLLWISMSHSQETISFSGYFREDFRTIRLDEKTANFLFIMEKGSVFLPEWAYFLELLPADAERLQQKTALIIPLFKDDICYTYDTLFTIEATLVPSTENTFVAKKIYQNNKIIAQYPDDLNETFPSIYQLMQEGKPFSHRQLSVYEDLRDIPLWIDQLNNKDSIPFISEIIWHGVNKDGKMVAGSEYYQKKMAVADVAQQILDKIYRFKYDFPIPKNPTAQAYKIWLKNILNTDITEKICPSKTHTFRVRKEGYGNSLRKNNNPQQRNIMFLSSPTEEKQLVELDPVTFTEKNIPTEAISSIKSFYLNNEALYILKDFPDIVWQKYLQKGQEGNLSYKKQKENILMPKTKGNKLVEVRESLFTENVLYLCYKISNTYKALLINTKTGEKIKEINLSKLLPKDDAIDFIRVGHIGETQISYLPIIISGEKRKYQVNLTQNGASTLIDLGEKYTHWGIYFNGNPPYYLDSKGGTLYKYPISQEWEPKALFTDNFLDSVIAIADEKYVNVIYNTTDAFFEKVLLQRLDKQTLKKIGDPLCLYSYLVMENRSSENTPVNLWAFKAHGKWNVTFEIGDFLHWVQVQQ</sequence>
<dbReference type="EMBL" id="CP022388">
    <property type="protein sequence ID" value="ATA91641.1"/>
    <property type="molecule type" value="Genomic_DNA"/>
</dbReference>
<accession>A0A250G339</accession>
<evidence type="ECO:0000313" key="3">
    <source>
        <dbReference type="Proteomes" id="UP000243136"/>
    </source>
</evidence>
<keyword evidence="1" id="KW-0732">Signal</keyword>
<evidence type="ECO:0000256" key="1">
    <source>
        <dbReference type="SAM" id="SignalP"/>
    </source>
</evidence>
<proteinExistence type="predicted"/>
<name>A0A250G339_9FLAO</name>
<dbReference type="Proteomes" id="UP000243136">
    <property type="component" value="Chromosome"/>
</dbReference>
<reference evidence="3" key="1">
    <citation type="submission" date="2017-06" db="EMBL/GenBank/DDBJ databases">
        <title>Capnocytophaga spp. assemblies.</title>
        <authorList>
            <person name="Gulvik C.A."/>
        </authorList>
    </citation>
    <scope>NUCLEOTIDE SEQUENCE [LARGE SCALE GENOMIC DNA]</scope>
    <source>
        <strain evidence="3">H5594</strain>
    </source>
</reference>
<feature type="signal peptide" evidence="1">
    <location>
        <begin position="1"/>
        <end position="19"/>
    </location>
</feature>
<organism evidence="2 3">
    <name type="scientific">Capnocytophaga canimorsus</name>
    <dbReference type="NCBI Taxonomy" id="28188"/>
    <lineage>
        <taxon>Bacteria</taxon>
        <taxon>Pseudomonadati</taxon>
        <taxon>Bacteroidota</taxon>
        <taxon>Flavobacteriia</taxon>
        <taxon>Flavobacteriales</taxon>
        <taxon>Flavobacteriaceae</taxon>
        <taxon>Capnocytophaga</taxon>
    </lineage>
</organism>
<evidence type="ECO:0000313" key="2">
    <source>
        <dbReference type="EMBL" id="ATA91641.1"/>
    </source>
</evidence>
<dbReference type="AlphaFoldDB" id="A0A250G339"/>
<dbReference type="RefSeq" id="WP_095917094.1">
    <property type="nucleotide sequence ID" value="NZ_CP022388.1"/>
</dbReference>
<gene>
    <name evidence="2" type="ORF">CGC56_05310</name>
</gene>
<protein>
    <submittedName>
        <fullName evidence="2">Uncharacterized protein</fullName>
    </submittedName>
</protein>